<dbReference type="InterPro" id="IPR013103">
    <property type="entry name" value="RVT_2"/>
</dbReference>
<organism evidence="2 3">
    <name type="scientific">Trifolium medium</name>
    <dbReference type="NCBI Taxonomy" id="97028"/>
    <lineage>
        <taxon>Eukaryota</taxon>
        <taxon>Viridiplantae</taxon>
        <taxon>Streptophyta</taxon>
        <taxon>Embryophyta</taxon>
        <taxon>Tracheophyta</taxon>
        <taxon>Spermatophyta</taxon>
        <taxon>Magnoliopsida</taxon>
        <taxon>eudicotyledons</taxon>
        <taxon>Gunneridae</taxon>
        <taxon>Pentapetalae</taxon>
        <taxon>rosids</taxon>
        <taxon>fabids</taxon>
        <taxon>Fabales</taxon>
        <taxon>Fabaceae</taxon>
        <taxon>Papilionoideae</taxon>
        <taxon>50 kb inversion clade</taxon>
        <taxon>NPAAA clade</taxon>
        <taxon>Hologalegina</taxon>
        <taxon>IRL clade</taxon>
        <taxon>Trifolieae</taxon>
        <taxon>Trifolium</taxon>
    </lineage>
</organism>
<proteinExistence type="predicted"/>
<feature type="non-terminal residue" evidence="2">
    <location>
        <position position="1"/>
    </location>
</feature>
<comment type="caution">
    <text evidence="2">The sequence shown here is derived from an EMBL/GenBank/DDBJ whole genome shotgun (WGS) entry which is preliminary data.</text>
</comment>
<dbReference type="Pfam" id="PF07727">
    <property type="entry name" value="RVT_2"/>
    <property type="match status" value="1"/>
</dbReference>
<evidence type="ECO:0000259" key="1">
    <source>
        <dbReference type="Pfam" id="PF07727"/>
    </source>
</evidence>
<name>A0A392N0N5_9FABA</name>
<reference evidence="2 3" key="1">
    <citation type="journal article" date="2018" name="Front. Plant Sci.">
        <title>Red Clover (Trifolium pratense) and Zigzag Clover (T. medium) - A Picture of Genomic Similarities and Differences.</title>
        <authorList>
            <person name="Dluhosova J."/>
            <person name="Istvanek J."/>
            <person name="Nedelnik J."/>
            <person name="Repkova J."/>
        </authorList>
    </citation>
    <scope>NUCLEOTIDE SEQUENCE [LARGE SCALE GENOMIC DNA]</scope>
    <source>
        <strain evidence="3">cv. 10/8</strain>
        <tissue evidence="2">Leaf</tissue>
    </source>
</reference>
<dbReference type="Proteomes" id="UP000265520">
    <property type="component" value="Unassembled WGS sequence"/>
</dbReference>
<dbReference type="AlphaFoldDB" id="A0A392N0N5"/>
<evidence type="ECO:0000313" key="2">
    <source>
        <dbReference type="EMBL" id="MCH93347.1"/>
    </source>
</evidence>
<feature type="domain" description="Reverse transcriptase Ty1/copia-type" evidence="1">
    <location>
        <begin position="48"/>
        <end position="91"/>
    </location>
</feature>
<accession>A0A392N0N5</accession>
<protein>
    <submittedName>
        <fullName evidence="2">Retrovirus-related pol polyprotein from transposon</fullName>
    </submittedName>
</protein>
<gene>
    <name evidence="2" type="ORF">A2U01_0014296</name>
</gene>
<sequence length="122" mass="13189">PTVTAAPIPTRISTGPKTTPKYLNAYKCDVLNSMSNESHTSEADGSIERQEARLVAKDYTQLEGVDYSETFSFVVKLIAVRLVLALAAAKNSKQVGSGMPNLLPSIEYSPTLPVKFSGYSTF</sequence>
<evidence type="ECO:0000313" key="3">
    <source>
        <dbReference type="Proteomes" id="UP000265520"/>
    </source>
</evidence>
<dbReference type="EMBL" id="LXQA010024737">
    <property type="protein sequence ID" value="MCH93347.1"/>
    <property type="molecule type" value="Genomic_DNA"/>
</dbReference>
<keyword evidence="3" id="KW-1185">Reference proteome</keyword>